<dbReference type="RefSeq" id="WP_090499284.1">
    <property type="nucleotide sequence ID" value="NZ_FNCH01000006.1"/>
</dbReference>
<dbReference type="CDD" id="cd03801">
    <property type="entry name" value="GT4_PimA-like"/>
    <property type="match status" value="1"/>
</dbReference>
<gene>
    <name evidence="2" type="ORF">SAMN05421827_106171</name>
</gene>
<dbReference type="Proteomes" id="UP000199643">
    <property type="component" value="Unassembled WGS sequence"/>
</dbReference>
<organism evidence="2 3">
    <name type="scientific">Pedobacter terrae</name>
    <dbReference type="NCBI Taxonomy" id="405671"/>
    <lineage>
        <taxon>Bacteria</taxon>
        <taxon>Pseudomonadati</taxon>
        <taxon>Bacteroidota</taxon>
        <taxon>Sphingobacteriia</taxon>
        <taxon>Sphingobacteriales</taxon>
        <taxon>Sphingobacteriaceae</taxon>
        <taxon>Pedobacter</taxon>
    </lineage>
</organism>
<proteinExistence type="predicted"/>
<dbReference type="PANTHER" id="PTHR45947:SF3">
    <property type="entry name" value="SULFOQUINOVOSYL TRANSFERASE SQD2"/>
    <property type="match status" value="1"/>
</dbReference>
<accession>A0A1G7U6G6</accession>
<dbReference type="Gene3D" id="3.40.50.2000">
    <property type="entry name" value="Glycogen Phosphorylase B"/>
    <property type="match status" value="3"/>
</dbReference>
<dbReference type="STRING" id="405671.SAMN05421827_106171"/>
<protein>
    <submittedName>
        <fullName evidence="2">Glycosyltransferase involved in cell wall bisynthesis</fullName>
    </submittedName>
</protein>
<dbReference type="SUPFAM" id="SSF53756">
    <property type="entry name" value="UDP-Glycosyltransferase/glycogen phosphorylase"/>
    <property type="match status" value="1"/>
</dbReference>
<dbReference type="GO" id="GO:0016757">
    <property type="term" value="F:glycosyltransferase activity"/>
    <property type="evidence" value="ECO:0007669"/>
    <property type="project" value="InterPro"/>
</dbReference>
<keyword evidence="2" id="KW-0808">Transferase</keyword>
<name>A0A1G7U6G6_9SPHI</name>
<sequence length="422" mass="47930">MSKLAIITTHPIQYYAPVFKLLAQKIQLRVFYTLGEQSVSQYDHGFGQQIEWDIPLLAGYDYQFLENISKSPGTHHFNGIVNPEICEVVQDFKPEAILIYGWAWKSHLKILRFFKGKIPVYFRGDSTLIDQQRRFKRLLRKYFLKWIYNHVDKAFYVGTANKAYFKHFGLKENQLIFAPHAVDNDRFAKENIVAAEALRTKLHIQSDEILILFAGKLAPKKNPELLLNAFIDLNLEHTHLLLVGNGVLEGILKGKVEGLAGGRSFDYAHDDHLTKKQDDGDRSSELRAMSWEDSVKKRIHFMDFQNQSQMPMVYQACDLCCLPSQGPGETWGLAVNEAMAAGKAVLFSDKVGCAADLVNPGVNGQVFKSGDLTDLKQKLKVLTENKTKLAQMGLASQEIIKDWSFKKQVDQIVDAIQNEHAK</sequence>
<dbReference type="EMBL" id="FNCH01000006">
    <property type="protein sequence ID" value="SDG42330.1"/>
    <property type="molecule type" value="Genomic_DNA"/>
</dbReference>
<dbReference type="PANTHER" id="PTHR45947">
    <property type="entry name" value="SULFOQUINOVOSYL TRANSFERASE SQD2"/>
    <property type="match status" value="1"/>
</dbReference>
<reference evidence="3" key="1">
    <citation type="submission" date="2016-10" db="EMBL/GenBank/DDBJ databases">
        <authorList>
            <person name="Varghese N."/>
            <person name="Submissions S."/>
        </authorList>
    </citation>
    <scope>NUCLEOTIDE SEQUENCE [LARGE SCALE GENOMIC DNA]</scope>
    <source>
        <strain evidence="3">DSM 17933</strain>
    </source>
</reference>
<dbReference type="OrthoDB" id="9790710at2"/>
<feature type="domain" description="Glycosyl transferase family 1" evidence="1">
    <location>
        <begin position="196"/>
        <end position="393"/>
    </location>
</feature>
<dbReference type="InterPro" id="IPR050194">
    <property type="entry name" value="Glycosyltransferase_grp1"/>
</dbReference>
<dbReference type="AlphaFoldDB" id="A0A1G7U6G6"/>
<dbReference type="Pfam" id="PF00534">
    <property type="entry name" value="Glycos_transf_1"/>
    <property type="match status" value="1"/>
</dbReference>
<evidence type="ECO:0000259" key="1">
    <source>
        <dbReference type="Pfam" id="PF00534"/>
    </source>
</evidence>
<keyword evidence="3" id="KW-1185">Reference proteome</keyword>
<evidence type="ECO:0000313" key="2">
    <source>
        <dbReference type="EMBL" id="SDG42330.1"/>
    </source>
</evidence>
<dbReference type="InterPro" id="IPR001296">
    <property type="entry name" value="Glyco_trans_1"/>
</dbReference>
<evidence type="ECO:0000313" key="3">
    <source>
        <dbReference type="Proteomes" id="UP000199643"/>
    </source>
</evidence>